<comment type="caution">
    <text evidence="1">The sequence shown here is derived from an EMBL/GenBank/DDBJ whole genome shotgun (WGS) entry which is preliminary data.</text>
</comment>
<dbReference type="AlphaFoldDB" id="A0A5K1UG93"/>
<dbReference type="VEuPathDB" id="AmoebaDB:KM1_131290"/>
<sequence>MQGQFIKESTFIKTEKTWKEPKKDFRTVRNQQVYQQGILLALLNQYFDIEIRKPLKKAHSFEQLIRIHRLIIGSEIIDVEKFCDHRCKEKFQKDLCKGINEKTAKRRLENIRIVEMVFLLMDILMEFGYLFDTSCTKGKKGTVKYERIQNIFYNGKKVYDYNHFISIGKSVNSYLLLSLSNQDSFYWKRGTGCSEIS</sequence>
<dbReference type="Proteomes" id="UP000078387">
    <property type="component" value="Unassembled WGS sequence"/>
</dbReference>
<gene>
    <name evidence="1" type="ORF">CL6EHI_082210</name>
</gene>
<organism evidence="1 2">
    <name type="scientific">Entamoeba histolytica</name>
    <dbReference type="NCBI Taxonomy" id="5759"/>
    <lineage>
        <taxon>Eukaryota</taxon>
        <taxon>Amoebozoa</taxon>
        <taxon>Evosea</taxon>
        <taxon>Archamoebae</taxon>
        <taxon>Mastigamoebida</taxon>
        <taxon>Entamoebidae</taxon>
        <taxon>Entamoeba</taxon>
    </lineage>
</organism>
<dbReference type="VEuPathDB" id="AmoebaDB:EHI8A_072630"/>
<dbReference type="VEuPathDB" id="AmoebaDB:EHI7A_110510"/>
<dbReference type="VEuPathDB" id="AmoebaDB:EHI_082210"/>
<evidence type="ECO:0000313" key="2">
    <source>
        <dbReference type="Proteomes" id="UP000078387"/>
    </source>
</evidence>
<name>A0A5K1UG93_ENTHI</name>
<dbReference type="OMA" id="CDRRCKE"/>
<dbReference type="VEuPathDB" id="AmoebaDB:EHI5A_108930"/>
<evidence type="ECO:0000313" key="1">
    <source>
        <dbReference type="EMBL" id="GAT96811.1"/>
    </source>
</evidence>
<dbReference type="EMBL" id="BDEQ01000001">
    <property type="protein sequence ID" value="GAT96811.1"/>
    <property type="molecule type" value="Genomic_DNA"/>
</dbReference>
<reference evidence="1 2" key="1">
    <citation type="submission" date="2016-05" db="EMBL/GenBank/DDBJ databases">
        <title>First whole genome sequencing of Entamoeba histolytica HM1:IMSS-clone-6.</title>
        <authorList>
            <person name="Mukherjee Avik.K."/>
            <person name="Izumyama S."/>
            <person name="Nakada-Tsukui K."/>
            <person name="Nozaki T."/>
        </authorList>
    </citation>
    <scope>NUCLEOTIDE SEQUENCE [LARGE SCALE GENOMIC DNA]</scope>
    <source>
        <strain evidence="1 2">HM1:IMSS clone 6</strain>
    </source>
</reference>
<proteinExistence type="predicted"/>
<protein>
    <submittedName>
        <fullName evidence="1">Uncharacterized protein</fullName>
    </submittedName>
</protein>
<accession>A0A5K1UG93</accession>